<gene>
    <name evidence="2" type="ORF">NCTC9935_00213</name>
</gene>
<accession>A0A2X0VL91</accession>
<feature type="transmembrane region" description="Helical" evidence="1">
    <location>
        <begin position="6"/>
        <end position="28"/>
    </location>
</feature>
<evidence type="ECO:0000256" key="1">
    <source>
        <dbReference type="SAM" id="Phobius"/>
    </source>
</evidence>
<dbReference type="Proteomes" id="UP000250192">
    <property type="component" value="Unassembled WGS sequence"/>
</dbReference>
<proteinExistence type="predicted"/>
<feature type="transmembrane region" description="Helical" evidence="1">
    <location>
        <begin position="79"/>
        <end position="99"/>
    </location>
</feature>
<dbReference type="RefSeq" id="WP_245907613.1">
    <property type="nucleotide sequence ID" value="NZ_CBDERX010000037.1"/>
</dbReference>
<keyword evidence="3" id="KW-1185">Reference proteome</keyword>
<protein>
    <submittedName>
        <fullName evidence="2">Uncharacterized protein</fullName>
    </submittedName>
</protein>
<dbReference type="GeneID" id="93757549"/>
<feature type="transmembrane region" description="Helical" evidence="1">
    <location>
        <begin position="49"/>
        <end position="73"/>
    </location>
</feature>
<keyword evidence="1" id="KW-0812">Transmembrane</keyword>
<dbReference type="EMBL" id="UAPR01000001">
    <property type="protein sequence ID" value="SPT54672.1"/>
    <property type="molecule type" value="Genomic_DNA"/>
</dbReference>
<dbReference type="AlphaFoldDB" id="A0A2X0VL91"/>
<evidence type="ECO:0000313" key="3">
    <source>
        <dbReference type="Proteomes" id="UP000250192"/>
    </source>
</evidence>
<name>A0A2X0VL91_9ACTO</name>
<reference evidence="2 3" key="1">
    <citation type="submission" date="2018-06" db="EMBL/GenBank/DDBJ databases">
        <authorList>
            <consortium name="Pathogen Informatics"/>
            <person name="Doyle S."/>
        </authorList>
    </citation>
    <scope>NUCLEOTIDE SEQUENCE [LARGE SCALE GENOMIC DNA]</scope>
    <source>
        <strain evidence="2 3">NCTC9935</strain>
    </source>
</reference>
<keyword evidence="1" id="KW-0472">Membrane</keyword>
<evidence type="ECO:0000313" key="2">
    <source>
        <dbReference type="EMBL" id="SPT54672.1"/>
    </source>
</evidence>
<keyword evidence="1" id="KW-1133">Transmembrane helix</keyword>
<sequence length="141" mass="15737">MKDNLNIAIIGIGLGLFGAAVWYAEMFTDSKAANLWRRMNGKGQISRNYAAIGAPALVIIFFVAGISGIVRYYSLPRLWLTSIAAVALFAAACTLIALLPIRFPRWLYADWQYAKRHGLLDENGNIDQEAYKKHARGKGFW</sequence>
<organism evidence="2 3">
    <name type="scientific">Schaalia odontolytica</name>
    <dbReference type="NCBI Taxonomy" id="1660"/>
    <lineage>
        <taxon>Bacteria</taxon>
        <taxon>Bacillati</taxon>
        <taxon>Actinomycetota</taxon>
        <taxon>Actinomycetes</taxon>
        <taxon>Actinomycetales</taxon>
        <taxon>Actinomycetaceae</taxon>
        <taxon>Schaalia</taxon>
    </lineage>
</organism>